<dbReference type="PANTHER" id="PTHR24421">
    <property type="entry name" value="NITRATE/NITRITE SENSOR PROTEIN NARX-RELATED"/>
    <property type="match status" value="1"/>
</dbReference>
<evidence type="ECO:0000313" key="11">
    <source>
        <dbReference type="EMBL" id="UKF25202.1"/>
    </source>
</evidence>
<dbReference type="SUPFAM" id="SSF55874">
    <property type="entry name" value="ATPase domain of HSP90 chaperone/DNA topoisomerase II/histidine kinase"/>
    <property type="match status" value="1"/>
</dbReference>
<evidence type="ECO:0000256" key="3">
    <source>
        <dbReference type="ARBA" id="ARBA00022553"/>
    </source>
</evidence>
<dbReference type="EC" id="2.7.13.3" evidence="2"/>
<evidence type="ECO:0000313" key="12">
    <source>
        <dbReference type="Proteomes" id="UP001649473"/>
    </source>
</evidence>
<evidence type="ECO:0000256" key="2">
    <source>
        <dbReference type="ARBA" id="ARBA00012438"/>
    </source>
</evidence>
<feature type="transmembrane region" description="Helical" evidence="9">
    <location>
        <begin position="41"/>
        <end position="57"/>
    </location>
</feature>
<feature type="domain" description="Signal transduction histidine kinase subgroup 3 dimerisation and phosphoacceptor" evidence="10">
    <location>
        <begin position="195"/>
        <end position="260"/>
    </location>
</feature>
<dbReference type="Gene3D" id="3.30.565.10">
    <property type="entry name" value="Histidine kinase-like ATPase, C-terminal domain"/>
    <property type="match status" value="1"/>
</dbReference>
<keyword evidence="9" id="KW-1133">Transmembrane helix</keyword>
<keyword evidence="5" id="KW-0547">Nucleotide-binding</keyword>
<keyword evidence="12" id="KW-1185">Reference proteome</keyword>
<organism evidence="11 12">
    <name type="scientific">Clavibacter seminis</name>
    <dbReference type="NCBI Taxonomy" id="2860285"/>
    <lineage>
        <taxon>Bacteria</taxon>
        <taxon>Bacillati</taxon>
        <taxon>Actinomycetota</taxon>
        <taxon>Actinomycetes</taxon>
        <taxon>Micrococcales</taxon>
        <taxon>Microbacteriaceae</taxon>
        <taxon>Clavibacter</taxon>
    </lineage>
</organism>
<accession>A0ABY3TDD9</accession>
<proteinExistence type="predicted"/>
<keyword evidence="9" id="KW-0472">Membrane</keyword>
<dbReference type="GO" id="GO:0016301">
    <property type="term" value="F:kinase activity"/>
    <property type="evidence" value="ECO:0007669"/>
    <property type="project" value="UniProtKB-KW"/>
</dbReference>
<gene>
    <name evidence="11" type="ORF">KYT88_00480</name>
</gene>
<dbReference type="PANTHER" id="PTHR24421:SF10">
    <property type="entry name" value="NITRATE_NITRITE SENSOR PROTEIN NARQ"/>
    <property type="match status" value="1"/>
</dbReference>
<evidence type="ECO:0000256" key="5">
    <source>
        <dbReference type="ARBA" id="ARBA00022741"/>
    </source>
</evidence>
<evidence type="ECO:0000259" key="10">
    <source>
        <dbReference type="Pfam" id="PF07730"/>
    </source>
</evidence>
<evidence type="ECO:0000256" key="1">
    <source>
        <dbReference type="ARBA" id="ARBA00000085"/>
    </source>
</evidence>
<comment type="catalytic activity">
    <reaction evidence="1">
        <text>ATP + protein L-histidine = ADP + protein N-phospho-L-histidine.</text>
        <dbReference type="EC" id="2.7.13.3"/>
    </reaction>
</comment>
<dbReference type="CDD" id="cd16917">
    <property type="entry name" value="HATPase_UhpB-NarQ-NarX-like"/>
    <property type="match status" value="1"/>
</dbReference>
<evidence type="ECO:0000256" key="6">
    <source>
        <dbReference type="ARBA" id="ARBA00022777"/>
    </source>
</evidence>
<dbReference type="Proteomes" id="UP001649473">
    <property type="component" value="Chromosome"/>
</dbReference>
<sequence>MRFLTSRRSWRRDAGLVLLAFGAISAGSLLAIALGLREAQVLLIAVAGALAAGAWFTTGRSPRASLVLIPVLVYALEWQVDLTDLEALLLRSLAVLVVAFRAAIEGVRWAVLLPLVAFGALLCIYDPAANYSGLLDVPRHLLDDPVPRTLLMVLLAVVIALGSMIHRQREAALVATRRDEALKETERERDAAKVRTAVARDLHDTVAHHVSAIVIRAQATLRTSSDDPDALRRTLEAVVADGGEALTSMRRAVTLLRSPDAATTRPQGSPVERLDRVVETVRSTGVSVEVFGALEGPEYAQNALVEVAREALTNVMKHSEGRHVTIDFRHRDGWFHAVVDDEGPARHRETGAPGFGIVGMSERAMSLGGSLRSGPTAEGGWRTVLSIPLEETREAADR</sequence>
<evidence type="ECO:0000256" key="8">
    <source>
        <dbReference type="ARBA" id="ARBA00023012"/>
    </source>
</evidence>
<name>A0ABY3TDD9_9MICO</name>
<dbReference type="Gene3D" id="1.20.5.1930">
    <property type="match status" value="1"/>
</dbReference>
<keyword evidence="7" id="KW-0067">ATP-binding</keyword>
<feature type="transmembrane region" description="Helical" evidence="9">
    <location>
        <begin position="111"/>
        <end position="128"/>
    </location>
</feature>
<keyword evidence="4" id="KW-0808">Transferase</keyword>
<feature type="transmembrane region" description="Helical" evidence="9">
    <location>
        <begin position="148"/>
        <end position="165"/>
    </location>
</feature>
<evidence type="ECO:0000256" key="9">
    <source>
        <dbReference type="SAM" id="Phobius"/>
    </source>
</evidence>
<keyword evidence="6 11" id="KW-0418">Kinase</keyword>
<dbReference type="InterPro" id="IPR036890">
    <property type="entry name" value="HATPase_C_sf"/>
</dbReference>
<keyword evidence="3" id="KW-0597">Phosphoprotein</keyword>
<dbReference type="InterPro" id="IPR011712">
    <property type="entry name" value="Sig_transdc_His_kin_sub3_dim/P"/>
</dbReference>
<evidence type="ECO:0000256" key="4">
    <source>
        <dbReference type="ARBA" id="ARBA00022679"/>
    </source>
</evidence>
<dbReference type="RefSeq" id="WP_147362301.1">
    <property type="nucleotide sequence ID" value="NZ_CP083439.1"/>
</dbReference>
<keyword evidence="8" id="KW-0902">Two-component regulatory system</keyword>
<reference evidence="12" key="1">
    <citation type="submission" date="2024-08" db="EMBL/GenBank/DDBJ databases">
        <title>Description of the novel species Clavibacter lycopersicum isolated from tomato seeds.</title>
        <authorList>
            <person name="Arizala E.D."/>
            <person name="Dobhal S."/>
            <person name="Alvarez A."/>
            <person name="Arif M."/>
        </authorList>
    </citation>
    <scope>NUCLEOTIDE SEQUENCE [LARGE SCALE GENOMIC DNA]</scope>
    <source>
        <strain evidence="12">A6099</strain>
    </source>
</reference>
<dbReference type="EMBL" id="CP083439">
    <property type="protein sequence ID" value="UKF25202.1"/>
    <property type="molecule type" value="Genomic_DNA"/>
</dbReference>
<keyword evidence="9" id="KW-0812">Transmembrane</keyword>
<evidence type="ECO:0000256" key="7">
    <source>
        <dbReference type="ARBA" id="ARBA00022840"/>
    </source>
</evidence>
<protein>
    <recommendedName>
        <fullName evidence="2">histidine kinase</fullName>
        <ecNumber evidence="2">2.7.13.3</ecNumber>
    </recommendedName>
</protein>
<dbReference type="InterPro" id="IPR050482">
    <property type="entry name" value="Sensor_HK_TwoCompSys"/>
</dbReference>
<dbReference type="Pfam" id="PF07730">
    <property type="entry name" value="HisKA_3"/>
    <property type="match status" value="1"/>
</dbReference>